<dbReference type="STRING" id="484498.SAMN05421686_106100"/>
<dbReference type="AlphaFoldDB" id="A0A1N7N0N9"/>
<name>A0A1N7N0N9_9GAMM</name>
<dbReference type="RefSeq" id="WP_076515953.1">
    <property type="nucleotide sequence ID" value="NZ_FTOH01000006.1"/>
</dbReference>
<evidence type="ECO:0000313" key="2">
    <source>
        <dbReference type="Proteomes" id="UP000185639"/>
    </source>
</evidence>
<reference evidence="2" key="1">
    <citation type="submission" date="2017-01" db="EMBL/GenBank/DDBJ databases">
        <authorList>
            <person name="Varghese N."/>
            <person name="Submissions S."/>
        </authorList>
    </citation>
    <scope>NUCLEOTIDE SEQUENCE [LARGE SCALE GENOMIC DNA]</scope>
    <source>
        <strain evidence="2">DSM 24913</strain>
    </source>
</reference>
<accession>A0A1N7N0N9</accession>
<proteinExistence type="predicted"/>
<evidence type="ECO:0000313" key="1">
    <source>
        <dbReference type="EMBL" id="SIS91902.1"/>
    </source>
</evidence>
<dbReference type="OrthoDB" id="6310938at2"/>
<sequence>MDINALPTISTNSAKFSTDKHDSSDVLYSATNSTYDTNNSFISPKEKQPDLQVLSPDEMTVEIIGYNPKGFLAAQEERSHEATQALDSYIQNIVLSKTAKDQFSQVSNDIAQERPELMNKKWDFSLNARDDIVILHNGDLTDEDVNWLQDRLQYTGLKETLAELKSSMITLVESERGSDMYSTNLGRYDLTEANFDQIVHFGEFLNSTNGADANQILTSQLTLRANDPYKNPTYEYLMLNEHLTNTRPTP</sequence>
<gene>
    <name evidence="1" type="ORF">SAMN05421686_106100</name>
</gene>
<organism evidence="1 2">
    <name type="scientific">Thalassolituus maritimus</name>
    <dbReference type="NCBI Taxonomy" id="484498"/>
    <lineage>
        <taxon>Bacteria</taxon>
        <taxon>Pseudomonadati</taxon>
        <taxon>Pseudomonadota</taxon>
        <taxon>Gammaproteobacteria</taxon>
        <taxon>Oceanospirillales</taxon>
        <taxon>Oceanospirillaceae</taxon>
        <taxon>Thalassolituus</taxon>
    </lineage>
</organism>
<dbReference type="EMBL" id="FTOH01000006">
    <property type="protein sequence ID" value="SIS91902.1"/>
    <property type="molecule type" value="Genomic_DNA"/>
</dbReference>
<keyword evidence="2" id="KW-1185">Reference proteome</keyword>
<dbReference type="Proteomes" id="UP000185639">
    <property type="component" value="Unassembled WGS sequence"/>
</dbReference>
<protein>
    <submittedName>
        <fullName evidence="1">Uncharacterized protein</fullName>
    </submittedName>
</protein>